<feature type="domain" description="Phospholipid/glycerol acyltransferase" evidence="5">
    <location>
        <begin position="76"/>
        <end position="191"/>
    </location>
</feature>
<dbReference type="Proteomes" id="UP000199072">
    <property type="component" value="Unassembled WGS sequence"/>
</dbReference>
<dbReference type="PANTHER" id="PTHR10434:SF11">
    <property type="entry name" value="1-ACYL-SN-GLYCEROL-3-PHOSPHATE ACYLTRANSFERASE"/>
    <property type="match status" value="1"/>
</dbReference>
<dbReference type="SUPFAM" id="SSF69593">
    <property type="entry name" value="Glycerol-3-phosphate (1)-acyltransferase"/>
    <property type="match status" value="1"/>
</dbReference>
<keyword evidence="4" id="KW-0812">Transmembrane</keyword>
<dbReference type="InterPro" id="IPR002123">
    <property type="entry name" value="Plipid/glycerol_acylTrfase"/>
</dbReference>
<dbReference type="EMBL" id="FNAI01000012">
    <property type="protein sequence ID" value="SDF06458.1"/>
    <property type="molecule type" value="Genomic_DNA"/>
</dbReference>
<sequence length="251" mass="28875">MSMKMILKKVHIYFYVFSVAVSYFLFWPFFKYCSRKPSRYRAMNKLRGWWALISSAFAGIFYRFEYEQPIDWSKTYIVCPNHTSNLDISAMCVLVNNNCSFMGKQELADGLVTGLFFRSVDIPVNRDSKMSAFRAFKKAEEKLKEGITLIIFPEGMISETYPPQLCEFKNGPFRLAIELKIPILPVTSANTWEILWDTGTKYGSRPGVCNFYIHKPIDTSHLTVNDADTLRDDVYAIMKAKLEGGLQPAQV</sequence>
<organism evidence="6 7">
    <name type="scientific">Mucilaginibacter pineti</name>
    <dbReference type="NCBI Taxonomy" id="1391627"/>
    <lineage>
        <taxon>Bacteria</taxon>
        <taxon>Pseudomonadati</taxon>
        <taxon>Bacteroidota</taxon>
        <taxon>Sphingobacteriia</taxon>
        <taxon>Sphingobacteriales</taxon>
        <taxon>Sphingobacteriaceae</taxon>
        <taxon>Mucilaginibacter</taxon>
    </lineage>
</organism>
<feature type="transmembrane region" description="Helical" evidence="4">
    <location>
        <begin position="12"/>
        <end position="30"/>
    </location>
</feature>
<evidence type="ECO:0000259" key="5">
    <source>
        <dbReference type="SMART" id="SM00563"/>
    </source>
</evidence>
<evidence type="ECO:0000313" key="7">
    <source>
        <dbReference type="Proteomes" id="UP000199072"/>
    </source>
</evidence>
<dbReference type="AlphaFoldDB" id="A0A1G7I1G2"/>
<proteinExistence type="predicted"/>
<gene>
    <name evidence="6" type="ORF">SAMN05216464_112111</name>
</gene>
<keyword evidence="3 6" id="KW-0012">Acyltransferase</keyword>
<protein>
    <submittedName>
        <fullName evidence="6">1-acyl-sn-glycerol-3-phosphate acyltransferase</fullName>
    </submittedName>
</protein>
<dbReference type="PANTHER" id="PTHR10434">
    <property type="entry name" value="1-ACYL-SN-GLYCEROL-3-PHOSPHATE ACYLTRANSFERASE"/>
    <property type="match status" value="1"/>
</dbReference>
<evidence type="ECO:0000256" key="1">
    <source>
        <dbReference type="ARBA" id="ARBA00005189"/>
    </source>
</evidence>
<dbReference type="CDD" id="cd07989">
    <property type="entry name" value="LPLAT_AGPAT-like"/>
    <property type="match status" value="1"/>
</dbReference>
<keyword evidence="4" id="KW-0472">Membrane</keyword>
<evidence type="ECO:0000313" key="6">
    <source>
        <dbReference type="EMBL" id="SDF06458.1"/>
    </source>
</evidence>
<dbReference type="GO" id="GO:0003841">
    <property type="term" value="F:1-acylglycerol-3-phosphate O-acyltransferase activity"/>
    <property type="evidence" value="ECO:0007669"/>
    <property type="project" value="TreeGrafter"/>
</dbReference>
<dbReference type="Pfam" id="PF01553">
    <property type="entry name" value="Acyltransferase"/>
    <property type="match status" value="1"/>
</dbReference>
<accession>A0A1G7I1G2</accession>
<dbReference type="GO" id="GO:0006654">
    <property type="term" value="P:phosphatidic acid biosynthetic process"/>
    <property type="evidence" value="ECO:0007669"/>
    <property type="project" value="TreeGrafter"/>
</dbReference>
<name>A0A1G7I1G2_9SPHI</name>
<keyword evidence="2 6" id="KW-0808">Transferase</keyword>
<comment type="pathway">
    <text evidence="1">Lipid metabolism.</text>
</comment>
<evidence type="ECO:0000256" key="4">
    <source>
        <dbReference type="SAM" id="Phobius"/>
    </source>
</evidence>
<keyword evidence="4" id="KW-1133">Transmembrane helix</keyword>
<reference evidence="6 7" key="1">
    <citation type="submission" date="2016-10" db="EMBL/GenBank/DDBJ databases">
        <authorList>
            <person name="de Groot N.N."/>
        </authorList>
    </citation>
    <scope>NUCLEOTIDE SEQUENCE [LARGE SCALE GENOMIC DNA]</scope>
    <source>
        <strain evidence="6 7">47C3B</strain>
    </source>
</reference>
<dbReference type="SMART" id="SM00563">
    <property type="entry name" value="PlsC"/>
    <property type="match status" value="1"/>
</dbReference>
<dbReference type="STRING" id="1391627.SAMN05216464_112111"/>
<keyword evidence="7" id="KW-1185">Reference proteome</keyword>
<evidence type="ECO:0000256" key="3">
    <source>
        <dbReference type="ARBA" id="ARBA00023315"/>
    </source>
</evidence>
<evidence type="ECO:0000256" key="2">
    <source>
        <dbReference type="ARBA" id="ARBA00022679"/>
    </source>
</evidence>